<evidence type="ECO:0000313" key="10">
    <source>
        <dbReference type="Proteomes" id="UP000752297"/>
    </source>
</evidence>
<dbReference type="Proteomes" id="UP000752297">
    <property type="component" value="Unassembled WGS sequence"/>
</dbReference>
<dbReference type="AlphaFoldDB" id="A0A949PM65"/>
<organism evidence="9 10">
    <name type="scientific">Falsochrobactrum tianjinense</name>
    <dbReference type="NCBI Taxonomy" id="2706015"/>
    <lineage>
        <taxon>Bacteria</taxon>
        <taxon>Pseudomonadati</taxon>
        <taxon>Pseudomonadota</taxon>
        <taxon>Alphaproteobacteria</taxon>
        <taxon>Hyphomicrobiales</taxon>
        <taxon>Brucellaceae</taxon>
        <taxon>Falsochrobactrum</taxon>
    </lineage>
</organism>
<reference evidence="9 10" key="1">
    <citation type="submission" date="2021-06" db="EMBL/GenBank/DDBJ databases">
        <title>Falsochrobactrum tianjin sp.nov., a new petroleum-degrading bacteria isolated from oily soils.</title>
        <authorList>
            <person name="Chen G."/>
            <person name="Chen H."/>
            <person name="Tian J."/>
            <person name="Qing J."/>
            <person name="Zhong L."/>
            <person name="Ma W."/>
            <person name="Song Y."/>
            <person name="Cui X."/>
            <person name="Yan B."/>
        </authorList>
    </citation>
    <scope>NUCLEOTIDE SEQUENCE [LARGE SCALE GENOMIC DNA]</scope>
    <source>
        <strain evidence="9 10">TDYN1</strain>
    </source>
</reference>
<feature type="chain" id="PRO_5037991570" evidence="8">
    <location>
        <begin position="25"/>
        <end position="414"/>
    </location>
</feature>
<dbReference type="GO" id="GO:0015483">
    <property type="term" value="F:long-chain fatty acid transporting porin activity"/>
    <property type="evidence" value="ECO:0007669"/>
    <property type="project" value="TreeGrafter"/>
</dbReference>
<accession>A0A949PM65</accession>
<evidence type="ECO:0000313" key="9">
    <source>
        <dbReference type="EMBL" id="MBV2142939.1"/>
    </source>
</evidence>
<sequence>MSLQHAKLISIATALLGSAVSAQAGGFERSSQDFDILFEQGNVVDTTATFVAPQRKLKNIRGSAVGTLPPPNGTGGINPITGRPYGTSVDEAKSYWVPKISAKFDLADDLACAAQYRQPWGAHTDAGMDTVRMYVAIEQKISSHDYGLNCSYRFTAGEKGYFRILGGVSYQELRGEQTRLLPARGSLPFRVGTLDVEGESVGWRLGAAYEIPEYALRASLVYQSRLNYDLNGQVGNIIPNSAVAVVGDVASPQSVEFKLQTGIAPDWLAFGSVKWTDWSSIDRISFVNSSGVPYAGIFAPGQEIMALELKFKDGWTVTGGVGHKFNEQWSAAATITWDRGTTTGLSSQTDVWLFGLGTNYKPTEQFEIRLAGAAGVLTSGELDDRGVGTPGLGSTGEFGNDFVGALSLTAKVKF</sequence>
<evidence type="ECO:0000256" key="5">
    <source>
        <dbReference type="ARBA" id="ARBA00022729"/>
    </source>
</evidence>
<comment type="caution">
    <text evidence="9">The sequence shown here is derived from an EMBL/GenBank/DDBJ whole genome shotgun (WGS) entry which is preliminary data.</text>
</comment>
<protein>
    <submittedName>
        <fullName evidence="9">OmpP1/FadL family transporter</fullName>
    </submittedName>
</protein>
<gene>
    <name evidence="9" type="ORF">KUG47_05440</name>
</gene>
<dbReference type="Pfam" id="PF03349">
    <property type="entry name" value="Toluene_X"/>
    <property type="match status" value="1"/>
</dbReference>
<dbReference type="EMBL" id="JAHRVA010000001">
    <property type="protein sequence ID" value="MBV2142939.1"/>
    <property type="molecule type" value="Genomic_DNA"/>
</dbReference>
<dbReference type="InterPro" id="IPR005017">
    <property type="entry name" value="OMPP1/FadL/TodX"/>
</dbReference>
<keyword evidence="10" id="KW-1185">Reference proteome</keyword>
<evidence type="ECO:0000256" key="3">
    <source>
        <dbReference type="ARBA" id="ARBA00022452"/>
    </source>
</evidence>
<evidence type="ECO:0000256" key="8">
    <source>
        <dbReference type="SAM" id="SignalP"/>
    </source>
</evidence>
<comment type="subcellular location">
    <subcellularLocation>
        <location evidence="1">Cell outer membrane</location>
        <topology evidence="1">Multi-pass membrane protein</topology>
    </subcellularLocation>
</comment>
<name>A0A949PM65_9HYPH</name>
<evidence type="ECO:0000256" key="7">
    <source>
        <dbReference type="ARBA" id="ARBA00023237"/>
    </source>
</evidence>
<feature type="signal peptide" evidence="8">
    <location>
        <begin position="1"/>
        <end position="24"/>
    </location>
</feature>
<keyword evidence="3" id="KW-1134">Transmembrane beta strand</keyword>
<evidence type="ECO:0000256" key="1">
    <source>
        <dbReference type="ARBA" id="ARBA00004571"/>
    </source>
</evidence>
<keyword evidence="4" id="KW-0812">Transmembrane</keyword>
<keyword evidence="6" id="KW-0472">Membrane</keyword>
<dbReference type="PANTHER" id="PTHR35093">
    <property type="entry name" value="OUTER MEMBRANE PROTEIN NMB0088-RELATED"/>
    <property type="match status" value="1"/>
</dbReference>
<keyword evidence="7" id="KW-0998">Cell outer membrane</keyword>
<keyword evidence="5 8" id="KW-0732">Signal</keyword>
<evidence type="ECO:0000256" key="6">
    <source>
        <dbReference type="ARBA" id="ARBA00023136"/>
    </source>
</evidence>
<comment type="similarity">
    <text evidence="2">Belongs to the OmpP1/FadL family.</text>
</comment>
<evidence type="ECO:0000256" key="4">
    <source>
        <dbReference type="ARBA" id="ARBA00022692"/>
    </source>
</evidence>
<evidence type="ECO:0000256" key="2">
    <source>
        <dbReference type="ARBA" id="ARBA00008163"/>
    </source>
</evidence>
<proteinExistence type="inferred from homology"/>
<dbReference type="PANTHER" id="PTHR35093:SF8">
    <property type="entry name" value="OUTER MEMBRANE PROTEIN NMB0088-RELATED"/>
    <property type="match status" value="1"/>
</dbReference>
<dbReference type="GO" id="GO:0009279">
    <property type="term" value="C:cell outer membrane"/>
    <property type="evidence" value="ECO:0007669"/>
    <property type="project" value="UniProtKB-SubCell"/>
</dbReference>